<keyword evidence="2" id="KW-1185">Reference proteome</keyword>
<evidence type="ECO:0000313" key="1">
    <source>
        <dbReference type="EMBL" id="KPB01039.1"/>
    </source>
</evidence>
<dbReference type="SUPFAM" id="SSF55298">
    <property type="entry name" value="YjgF-like"/>
    <property type="match status" value="1"/>
</dbReference>
<dbReference type="RefSeq" id="WP_053999292.1">
    <property type="nucleotide sequence ID" value="NZ_JXMU01000014.1"/>
</dbReference>
<dbReference type="PATRIC" id="fig|1514904.3.peg.904"/>
<accession>A0A0M9GMK7</accession>
<name>A0A0M9GMK7_9HYPH</name>
<dbReference type="InterPro" id="IPR035959">
    <property type="entry name" value="RutC-like_sf"/>
</dbReference>
<dbReference type="Proteomes" id="UP000038011">
    <property type="component" value="Unassembled WGS sequence"/>
</dbReference>
<dbReference type="OrthoDB" id="5520786at2"/>
<dbReference type="PANTHER" id="PTHR43857">
    <property type="entry name" value="BLR7761 PROTEIN"/>
    <property type="match status" value="1"/>
</dbReference>
<comment type="caution">
    <text evidence="1">The sequence shown here is derived from an EMBL/GenBank/DDBJ whole genome shotgun (WGS) entry which is preliminary data.</text>
</comment>
<protein>
    <submittedName>
        <fullName evidence="1">Uncharacterized protein</fullName>
    </submittedName>
</protein>
<dbReference type="STRING" id="1514904.SU32_10360"/>
<gene>
    <name evidence="1" type="ORF">SU32_10360</name>
</gene>
<reference evidence="1 2" key="1">
    <citation type="submission" date="2015-01" db="EMBL/GenBank/DDBJ databases">
        <title>Ahrensia donghaiensis sp. nov., a novel dimethylsulphoniopropionate-cleavage bacterium isolated from seawater and emended descriptions of the genus Ahrensia and Ahrensia kielensis.</title>
        <authorList>
            <person name="Liu J."/>
        </authorList>
    </citation>
    <scope>NUCLEOTIDE SEQUENCE [LARGE SCALE GENOMIC DNA]</scope>
    <source>
        <strain evidence="1 2">LZD062</strain>
    </source>
</reference>
<proteinExistence type="predicted"/>
<evidence type="ECO:0000313" key="2">
    <source>
        <dbReference type="Proteomes" id="UP000038011"/>
    </source>
</evidence>
<dbReference type="Gene3D" id="3.30.1330.40">
    <property type="entry name" value="RutC-like"/>
    <property type="match status" value="1"/>
</dbReference>
<dbReference type="CDD" id="cd00448">
    <property type="entry name" value="YjgF_YER057c_UK114_family"/>
    <property type="match status" value="1"/>
</dbReference>
<sequence length="135" mass="13915">MTAQMTRLNPPELPDASSIGYSQISIAEAGKMAFVSGQVATAENGLPTPKDFDGQAAQVMRKAANALAAIGAAPEDIAIARVYVVGLNDERLASTVNHFKAFCGDAAPSLTGIGVGALAGADLLIEMEMQVRLPD</sequence>
<dbReference type="Pfam" id="PF01042">
    <property type="entry name" value="Ribonuc_L-PSP"/>
    <property type="match status" value="1"/>
</dbReference>
<dbReference type="EMBL" id="JXMU01000014">
    <property type="protein sequence ID" value="KPB01039.1"/>
    <property type="molecule type" value="Genomic_DNA"/>
</dbReference>
<dbReference type="AlphaFoldDB" id="A0A0M9GMK7"/>
<dbReference type="InterPro" id="IPR006175">
    <property type="entry name" value="YjgF/YER057c/UK114"/>
</dbReference>
<dbReference type="PANTHER" id="PTHR43857:SF1">
    <property type="entry name" value="YJGH FAMILY PROTEIN"/>
    <property type="match status" value="1"/>
</dbReference>
<organism evidence="1 2">
    <name type="scientific">Ahrensia marina</name>
    <dbReference type="NCBI Taxonomy" id="1514904"/>
    <lineage>
        <taxon>Bacteria</taxon>
        <taxon>Pseudomonadati</taxon>
        <taxon>Pseudomonadota</taxon>
        <taxon>Alphaproteobacteria</taxon>
        <taxon>Hyphomicrobiales</taxon>
        <taxon>Ahrensiaceae</taxon>
        <taxon>Ahrensia</taxon>
    </lineage>
</organism>